<feature type="transmembrane region" description="Helical" evidence="6">
    <location>
        <begin position="315"/>
        <end position="337"/>
    </location>
</feature>
<feature type="transmembrane region" description="Helical" evidence="6">
    <location>
        <begin position="9"/>
        <end position="27"/>
    </location>
</feature>
<evidence type="ECO:0000256" key="6">
    <source>
        <dbReference type="SAM" id="Phobius"/>
    </source>
</evidence>
<dbReference type="GO" id="GO:0055085">
    <property type="term" value="P:transmembrane transport"/>
    <property type="evidence" value="ECO:0007669"/>
    <property type="project" value="TreeGrafter"/>
</dbReference>
<feature type="transmembrane region" description="Helical" evidence="6">
    <location>
        <begin position="159"/>
        <end position="178"/>
    </location>
</feature>
<dbReference type="OrthoDB" id="9774361at2"/>
<sequence length="352" mass="39909">MNRQKIRRALIISLVILLLLLLAIWILPVSLPILLAFFTALVLGPIVNLLQLKLKLRRQYAVLIIFLVFLCVIGFGGYFLTSKIVSEGIQLVESLPQYVNDAKQMWDNTEENIAAGLDAFPPEFVNELNRQIDTFFENTRYRLAQLDYFGYITKFITEIPNFLVSFLVYLIALFLFMLEMPRLKTKLYSHLTEKTSKRVSFMTSRLSHVFIGFFKGQVLVSIIIFFVSLIGLYLIAPDVALVMSFIIWIIDVIPIIGSIVILGPWSVYKFIVGDPVMGTKLAILAVILLAIRRTVEPKVMGKQIGLSPLPTLISMYIGLKLFGFIGFFVGPLIVIFFNSAREAGIIKLNFKI</sequence>
<dbReference type="AlphaFoldDB" id="A0A2U1K8B0"/>
<comment type="subcellular location">
    <subcellularLocation>
        <location evidence="1">Membrane</location>
        <topology evidence="1">Multi-pass membrane protein</topology>
    </subcellularLocation>
</comment>
<feature type="transmembrane region" description="Helical" evidence="6">
    <location>
        <begin position="33"/>
        <end position="50"/>
    </location>
</feature>
<evidence type="ECO:0000256" key="3">
    <source>
        <dbReference type="ARBA" id="ARBA00022692"/>
    </source>
</evidence>
<evidence type="ECO:0000313" key="7">
    <source>
        <dbReference type="EMBL" id="PWA13383.1"/>
    </source>
</evidence>
<evidence type="ECO:0000313" key="8">
    <source>
        <dbReference type="Proteomes" id="UP000245998"/>
    </source>
</evidence>
<reference evidence="7 8" key="1">
    <citation type="submission" date="2018-04" db="EMBL/GenBank/DDBJ databases">
        <title>Camelliibacillus theae gen. nov., sp. nov., isolated from Pu'er tea.</title>
        <authorList>
            <person name="Niu L."/>
        </authorList>
    </citation>
    <scope>NUCLEOTIDE SEQUENCE [LARGE SCALE GENOMIC DNA]</scope>
    <source>
        <strain evidence="7 8">T8</strain>
    </source>
</reference>
<comment type="similarity">
    <text evidence="2">Belongs to the autoinducer-2 exporter (AI-2E) (TC 2.A.86) family.</text>
</comment>
<accession>A0A2U1K8B0</accession>
<dbReference type="InterPro" id="IPR014227">
    <property type="entry name" value="YtvI-like"/>
</dbReference>
<dbReference type="PANTHER" id="PTHR21716:SF68">
    <property type="entry name" value="TRANSPORT PROTEIN YTVI-RELATED"/>
    <property type="match status" value="1"/>
</dbReference>
<dbReference type="RefSeq" id="WP_116552888.1">
    <property type="nucleotide sequence ID" value="NZ_QCZG01000001.1"/>
</dbReference>
<keyword evidence="4 6" id="KW-1133">Transmembrane helix</keyword>
<proteinExistence type="inferred from homology"/>
<evidence type="ECO:0000256" key="4">
    <source>
        <dbReference type="ARBA" id="ARBA00022989"/>
    </source>
</evidence>
<dbReference type="EMBL" id="QCZG01000001">
    <property type="protein sequence ID" value="PWA13383.1"/>
    <property type="molecule type" value="Genomic_DNA"/>
</dbReference>
<keyword evidence="5 6" id="KW-0472">Membrane</keyword>
<feature type="transmembrane region" description="Helical" evidence="6">
    <location>
        <begin position="277"/>
        <end position="295"/>
    </location>
</feature>
<evidence type="ECO:0000256" key="2">
    <source>
        <dbReference type="ARBA" id="ARBA00009773"/>
    </source>
</evidence>
<keyword evidence="8" id="KW-1185">Reference proteome</keyword>
<evidence type="ECO:0000256" key="5">
    <source>
        <dbReference type="ARBA" id="ARBA00023136"/>
    </source>
</evidence>
<dbReference type="Proteomes" id="UP000245998">
    <property type="component" value="Unassembled WGS sequence"/>
</dbReference>
<dbReference type="PANTHER" id="PTHR21716">
    <property type="entry name" value="TRANSMEMBRANE PROTEIN"/>
    <property type="match status" value="1"/>
</dbReference>
<dbReference type="InterPro" id="IPR002549">
    <property type="entry name" value="AI-2E-like"/>
</dbReference>
<comment type="caution">
    <text evidence="7">The sequence shown here is derived from an EMBL/GenBank/DDBJ whole genome shotgun (WGS) entry which is preliminary data.</text>
</comment>
<protein>
    <submittedName>
        <fullName evidence="7">Sporulation integral membrane protein YtvI</fullName>
    </submittedName>
</protein>
<feature type="transmembrane region" description="Helical" evidence="6">
    <location>
        <begin position="62"/>
        <end position="81"/>
    </location>
</feature>
<keyword evidence="3 6" id="KW-0812">Transmembrane</keyword>
<organism evidence="7 8">
    <name type="scientific">Pueribacillus theae</name>
    <dbReference type="NCBI Taxonomy" id="2171751"/>
    <lineage>
        <taxon>Bacteria</taxon>
        <taxon>Bacillati</taxon>
        <taxon>Bacillota</taxon>
        <taxon>Bacilli</taxon>
        <taxon>Bacillales</taxon>
        <taxon>Bacillaceae</taxon>
        <taxon>Pueribacillus</taxon>
    </lineage>
</organism>
<evidence type="ECO:0000256" key="1">
    <source>
        <dbReference type="ARBA" id="ARBA00004141"/>
    </source>
</evidence>
<dbReference type="NCBIfam" id="TIGR02872">
    <property type="entry name" value="spore_ytvI"/>
    <property type="match status" value="1"/>
</dbReference>
<dbReference type="Pfam" id="PF01594">
    <property type="entry name" value="AI-2E_transport"/>
    <property type="match status" value="1"/>
</dbReference>
<feature type="transmembrane region" description="Helical" evidence="6">
    <location>
        <begin position="206"/>
        <end position="235"/>
    </location>
</feature>
<name>A0A2U1K8B0_9BACI</name>
<gene>
    <name evidence="7" type="primary">ytvI</name>
    <name evidence="7" type="ORF">DCC39_00380</name>
</gene>
<dbReference type="GO" id="GO:0016020">
    <property type="term" value="C:membrane"/>
    <property type="evidence" value="ECO:0007669"/>
    <property type="project" value="UniProtKB-SubCell"/>
</dbReference>
<feature type="transmembrane region" description="Helical" evidence="6">
    <location>
        <begin position="241"/>
        <end position="265"/>
    </location>
</feature>